<dbReference type="EC" id="2.7.13.3" evidence="3"/>
<reference evidence="18 19" key="1">
    <citation type="submission" date="2018-07" db="EMBL/GenBank/DDBJ databases">
        <title>Dyella monticola sp. nov. and Dyella psychrodurans sp. nov. isolated from monsoon evergreen broad-leaved forest soil of Dinghu Mountain, China.</title>
        <authorList>
            <person name="Gao Z."/>
            <person name="Qiu L."/>
        </authorList>
    </citation>
    <scope>NUCLEOTIDE SEQUENCE [LARGE SCALE GENOMIC DNA]</scope>
    <source>
        <strain evidence="18 19">4G-K06</strain>
    </source>
</reference>
<dbReference type="PANTHER" id="PTHR44936:SF5">
    <property type="entry name" value="SENSOR HISTIDINE KINASE ENVZ"/>
    <property type="match status" value="1"/>
</dbReference>
<dbReference type="Gene3D" id="1.10.287.130">
    <property type="match status" value="1"/>
</dbReference>
<keyword evidence="4" id="KW-1003">Cell membrane</keyword>
<evidence type="ECO:0000259" key="17">
    <source>
        <dbReference type="PROSITE" id="PS50885"/>
    </source>
</evidence>
<evidence type="ECO:0000256" key="2">
    <source>
        <dbReference type="ARBA" id="ARBA00004429"/>
    </source>
</evidence>
<dbReference type="InterPro" id="IPR003594">
    <property type="entry name" value="HATPase_dom"/>
</dbReference>
<evidence type="ECO:0000256" key="1">
    <source>
        <dbReference type="ARBA" id="ARBA00000085"/>
    </source>
</evidence>
<sequence length="441" mass="47247">MGRGLRVRAAGSAGMKRNPTTFSLILGLLMLALLLALSLASMLSTRITLKAGSDTYGHLAVVAALAADELATHKDVDASATLGELSGVGLRFSRTSPPPATVRLSPMLRDIRSKVANILGDPSRVAVTQTPDPQIWIRSAHDPQRWIVLRALSYRRQVVVSTFLVTLMAGVIAMLVAAFAARILTQPLERLAAHAQALLAGEPVAQTQLTGSPKEVQQLALAVGQAGERLRSAARERELMLAGISHDLRTPLARLRLALELGDANDVQRRQAMVTDLEELDSAIGQCLAFVRDGRDEAQREIDLITLMGQLLALRAQPDDWHLRGPAMFSARVRPSLLRRAIGNLMDNAERYGAAPFEVVLDTDETGWSVSIIDHGPGVPSEQLKALGRPFERGDPARGGGGTGLGLSIVARAAELHRGTLSWRNGVSGGFVACIRIPAMV</sequence>
<dbReference type="InterPro" id="IPR005467">
    <property type="entry name" value="His_kinase_dom"/>
</dbReference>
<keyword evidence="13" id="KW-0902">Two-component regulatory system</keyword>
<evidence type="ECO:0000256" key="6">
    <source>
        <dbReference type="ARBA" id="ARBA00022553"/>
    </source>
</evidence>
<name>A0A370WUA6_9GAMM</name>
<dbReference type="InterPro" id="IPR004358">
    <property type="entry name" value="Sig_transdc_His_kin-like_C"/>
</dbReference>
<comment type="subcellular location">
    <subcellularLocation>
        <location evidence="2">Cell inner membrane</location>
        <topology evidence="2">Multi-pass membrane protein</topology>
    </subcellularLocation>
</comment>
<evidence type="ECO:0000256" key="8">
    <source>
        <dbReference type="ARBA" id="ARBA00022692"/>
    </source>
</evidence>
<comment type="catalytic activity">
    <reaction evidence="1">
        <text>ATP + protein L-histidine = ADP + protein N-phospho-L-histidine.</text>
        <dbReference type="EC" id="2.7.13.3"/>
    </reaction>
</comment>
<keyword evidence="7" id="KW-0808">Transferase</keyword>
<dbReference type="Gene3D" id="3.30.565.10">
    <property type="entry name" value="Histidine kinase-like ATPase, C-terminal domain"/>
    <property type="match status" value="1"/>
</dbReference>
<dbReference type="Pfam" id="PF00512">
    <property type="entry name" value="HisKA"/>
    <property type="match status" value="1"/>
</dbReference>
<gene>
    <name evidence="18" type="ORF">DWU98_16825</name>
</gene>
<organism evidence="18 19">
    <name type="scientific">Dyella monticola</name>
    <dbReference type="NCBI Taxonomy" id="1927958"/>
    <lineage>
        <taxon>Bacteria</taxon>
        <taxon>Pseudomonadati</taxon>
        <taxon>Pseudomonadota</taxon>
        <taxon>Gammaproteobacteria</taxon>
        <taxon>Lysobacterales</taxon>
        <taxon>Rhodanobacteraceae</taxon>
        <taxon>Dyella</taxon>
    </lineage>
</organism>
<protein>
    <recommendedName>
        <fullName evidence="3">histidine kinase</fullName>
        <ecNumber evidence="3">2.7.13.3</ecNumber>
    </recommendedName>
</protein>
<dbReference type="InterPro" id="IPR036890">
    <property type="entry name" value="HATPase_C_sf"/>
</dbReference>
<keyword evidence="8 15" id="KW-0812">Transmembrane</keyword>
<dbReference type="SMART" id="SM00387">
    <property type="entry name" value="HATPase_c"/>
    <property type="match status" value="1"/>
</dbReference>
<keyword evidence="5" id="KW-0997">Cell inner membrane</keyword>
<evidence type="ECO:0000256" key="15">
    <source>
        <dbReference type="SAM" id="Phobius"/>
    </source>
</evidence>
<comment type="caution">
    <text evidence="18">The sequence shown here is derived from an EMBL/GenBank/DDBJ whole genome shotgun (WGS) entry which is preliminary data.</text>
</comment>
<feature type="domain" description="HAMP" evidence="17">
    <location>
        <begin position="182"/>
        <end position="235"/>
    </location>
</feature>
<dbReference type="InterPro" id="IPR050980">
    <property type="entry name" value="2C_sensor_his_kinase"/>
</dbReference>
<dbReference type="PROSITE" id="PS50885">
    <property type="entry name" value="HAMP"/>
    <property type="match status" value="1"/>
</dbReference>
<evidence type="ECO:0000256" key="10">
    <source>
        <dbReference type="ARBA" id="ARBA00022777"/>
    </source>
</evidence>
<accession>A0A370WUA6</accession>
<dbReference type="SMART" id="SM00388">
    <property type="entry name" value="HisKA"/>
    <property type="match status" value="1"/>
</dbReference>
<dbReference type="SUPFAM" id="SSF55874">
    <property type="entry name" value="ATPase domain of HSP90 chaperone/DNA topoisomerase II/histidine kinase"/>
    <property type="match status" value="1"/>
</dbReference>
<keyword evidence="9" id="KW-0547">Nucleotide-binding</keyword>
<evidence type="ECO:0000256" key="3">
    <source>
        <dbReference type="ARBA" id="ARBA00012438"/>
    </source>
</evidence>
<dbReference type="GO" id="GO:0005524">
    <property type="term" value="F:ATP binding"/>
    <property type="evidence" value="ECO:0007669"/>
    <property type="project" value="UniProtKB-KW"/>
</dbReference>
<evidence type="ECO:0000313" key="18">
    <source>
        <dbReference type="EMBL" id="RDS79728.1"/>
    </source>
</evidence>
<evidence type="ECO:0000256" key="4">
    <source>
        <dbReference type="ARBA" id="ARBA00022475"/>
    </source>
</evidence>
<dbReference type="EMBL" id="QRBE01000011">
    <property type="protein sequence ID" value="RDS79728.1"/>
    <property type="molecule type" value="Genomic_DNA"/>
</dbReference>
<evidence type="ECO:0000256" key="12">
    <source>
        <dbReference type="ARBA" id="ARBA00022989"/>
    </source>
</evidence>
<dbReference type="Pfam" id="PF02518">
    <property type="entry name" value="HATPase_c"/>
    <property type="match status" value="1"/>
</dbReference>
<dbReference type="PROSITE" id="PS50109">
    <property type="entry name" value="HIS_KIN"/>
    <property type="match status" value="1"/>
</dbReference>
<evidence type="ECO:0000256" key="7">
    <source>
        <dbReference type="ARBA" id="ARBA00022679"/>
    </source>
</evidence>
<keyword evidence="11" id="KW-0067">ATP-binding</keyword>
<evidence type="ECO:0000256" key="11">
    <source>
        <dbReference type="ARBA" id="ARBA00022840"/>
    </source>
</evidence>
<dbReference type="AlphaFoldDB" id="A0A370WUA6"/>
<dbReference type="SMART" id="SM00304">
    <property type="entry name" value="HAMP"/>
    <property type="match status" value="1"/>
</dbReference>
<dbReference type="InterPro" id="IPR036097">
    <property type="entry name" value="HisK_dim/P_sf"/>
</dbReference>
<dbReference type="GO" id="GO:0005886">
    <property type="term" value="C:plasma membrane"/>
    <property type="evidence" value="ECO:0007669"/>
    <property type="project" value="UniProtKB-SubCell"/>
</dbReference>
<dbReference type="PRINTS" id="PR00344">
    <property type="entry name" value="BCTRLSENSOR"/>
</dbReference>
<keyword evidence="10" id="KW-0418">Kinase</keyword>
<keyword evidence="6" id="KW-0597">Phosphoprotein</keyword>
<dbReference type="GO" id="GO:0000155">
    <property type="term" value="F:phosphorelay sensor kinase activity"/>
    <property type="evidence" value="ECO:0007669"/>
    <property type="project" value="InterPro"/>
</dbReference>
<evidence type="ECO:0000313" key="19">
    <source>
        <dbReference type="Proteomes" id="UP000254258"/>
    </source>
</evidence>
<keyword evidence="14 15" id="KW-0472">Membrane</keyword>
<dbReference type="Proteomes" id="UP000254258">
    <property type="component" value="Unassembled WGS sequence"/>
</dbReference>
<feature type="transmembrane region" description="Helical" evidence="15">
    <location>
        <begin position="158"/>
        <end position="181"/>
    </location>
</feature>
<dbReference type="InterPro" id="IPR003660">
    <property type="entry name" value="HAMP_dom"/>
</dbReference>
<keyword evidence="12 15" id="KW-1133">Transmembrane helix</keyword>
<evidence type="ECO:0000256" key="5">
    <source>
        <dbReference type="ARBA" id="ARBA00022519"/>
    </source>
</evidence>
<evidence type="ECO:0000259" key="16">
    <source>
        <dbReference type="PROSITE" id="PS50109"/>
    </source>
</evidence>
<evidence type="ECO:0000256" key="13">
    <source>
        <dbReference type="ARBA" id="ARBA00023012"/>
    </source>
</evidence>
<proteinExistence type="predicted"/>
<dbReference type="PANTHER" id="PTHR44936">
    <property type="entry name" value="SENSOR PROTEIN CREC"/>
    <property type="match status" value="1"/>
</dbReference>
<evidence type="ECO:0000256" key="9">
    <source>
        <dbReference type="ARBA" id="ARBA00022741"/>
    </source>
</evidence>
<dbReference type="InterPro" id="IPR003661">
    <property type="entry name" value="HisK_dim/P_dom"/>
</dbReference>
<dbReference type="SUPFAM" id="SSF47384">
    <property type="entry name" value="Homodimeric domain of signal transducing histidine kinase"/>
    <property type="match status" value="1"/>
</dbReference>
<keyword evidence="19" id="KW-1185">Reference proteome</keyword>
<evidence type="ECO:0000256" key="14">
    <source>
        <dbReference type="ARBA" id="ARBA00023136"/>
    </source>
</evidence>
<feature type="domain" description="Histidine kinase" evidence="16">
    <location>
        <begin position="243"/>
        <end position="441"/>
    </location>
</feature>